<sequence length="212" mass="24006">MASDFWNIFLNVVAAFIYAGIVWLWQKRGNRPPPVALRSQPSRAESEEPLDRRAQNHQAVESAAHKFLFYFVTFGVLYLSVTMPPLFKALFSKGEVLLSQARFIGESLPPIPVGKDYLQITFFLIAAVLYWPLLALSEAITSMLHPLIDSFRPVTHRIWSAVTMLVFFLFCIPVAATSIWLFYEKSFQDALLTVLLALFLAFAFGQAQGGRR</sequence>
<name>A0ABU3PIV4_9BURK</name>
<feature type="transmembrane region" description="Helical" evidence="2">
    <location>
        <begin position="117"/>
        <end position="137"/>
    </location>
</feature>
<proteinExistence type="predicted"/>
<feature type="transmembrane region" description="Helical" evidence="2">
    <location>
        <begin position="189"/>
        <end position="207"/>
    </location>
</feature>
<comment type="caution">
    <text evidence="3">The sequence shown here is derived from an EMBL/GenBank/DDBJ whole genome shotgun (WGS) entry which is preliminary data.</text>
</comment>
<feature type="transmembrane region" description="Helical" evidence="2">
    <location>
        <begin position="6"/>
        <end position="25"/>
    </location>
</feature>
<feature type="transmembrane region" description="Helical" evidence="2">
    <location>
        <begin position="67"/>
        <end position="87"/>
    </location>
</feature>
<feature type="transmembrane region" description="Helical" evidence="2">
    <location>
        <begin position="158"/>
        <end position="183"/>
    </location>
</feature>
<dbReference type="Proteomes" id="UP001246372">
    <property type="component" value="Unassembled WGS sequence"/>
</dbReference>
<dbReference type="EMBL" id="JAVXZY010000030">
    <property type="protein sequence ID" value="MDT9002479.1"/>
    <property type="molecule type" value="Genomic_DNA"/>
</dbReference>
<reference evidence="3" key="1">
    <citation type="submission" date="2023-09" db="EMBL/GenBank/DDBJ databases">
        <title>Paucibacter sp. APW11 Genome sequencing and assembly.</title>
        <authorList>
            <person name="Kim I."/>
        </authorList>
    </citation>
    <scope>NUCLEOTIDE SEQUENCE</scope>
    <source>
        <strain evidence="3">APW11</strain>
    </source>
</reference>
<protein>
    <submittedName>
        <fullName evidence="3">Uncharacterized protein</fullName>
    </submittedName>
</protein>
<evidence type="ECO:0000313" key="3">
    <source>
        <dbReference type="EMBL" id="MDT9002479.1"/>
    </source>
</evidence>
<keyword evidence="4" id="KW-1185">Reference proteome</keyword>
<evidence type="ECO:0000256" key="2">
    <source>
        <dbReference type="SAM" id="Phobius"/>
    </source>
</evidence>
<accession>A0ABU3PIV4</accession>
<keyword evidence="2" id="KW-0472">Membrane</keyword>
<gene>
    <name evidence="3" type="ORF">RQP53_24620</name>
</gene>
<feature type="region of interest" description="Disordered" evidence="1">
    <location>
        <begin position="32"/>
        <end position="52"/>
    </location>
</feature>
<organism evidence="3 4">
    <name type="scientific">Roseateles aquae</name>
    <dbReference type="NCBI Taxonomy" id="3077235"/>
    <lineage>
        <taxon>Bacteria</taxon>
        <taxon>Pseudomonadati</taxon>
        <taxon>Pseudomonadota</taxon>
        <taxon>Betaproteobacteria</taxon>
        <taxon>Burkholderiales</taxon>
        <taxon>Sphaerotilaceae</taxon>
        <taxon>Roseateles</taxon>
    </lineage>
</organism>
<keyword evidence="2" id="KW-1133">Transmembrane helix</keyword>
<evidence type="ECO:0000256" key="1">
    <source>
        <dbReference type="SAM" id="MobiDB-lite"/>
    </source>
</evidence>
<evidence type="ECO:0000313" key="4">
    <source>
        <dbReference type="Proteomes" id="UP001246372"/>
    </source>
</evidence>
<keyword evidence="2" id="KW-0812">Transmembrane</keyword>
<dbReference type="RefSeq" id="WP_315653376.1">
    <property type="nucleotide sequence ID" value="NZ_JAVXZY010000030.1"/>
</dbReference>